<keyword evidence="2" id="KW-1185">Reference proteome</keyword>
<evidence type="ECO:0000313" key="2">
    <source>
        <dbReference type="Proteomes" id="UP000256329"/>
    </source>
</evidence>
<proteinExistence type="predicted"/>
<dbReference type="Proteomes" id="UP000256329">
    <property type="component" value="Unassembled WGS sequence"/>
</dbReference>
<dbReference type="AlphaFoldDB" id="A0A3D8P375"/>
<sequence length="132" mass="15048">MQPKSPRIKVILAQRDIRQTSEPADPIAGAFDKEAARSCWKPSFSKSFLVVALRGDSHFTPPPEFPHEENGILDPLELLSAAAYVVVDWKRGLVCSEIEPFINANQLELPYFSTNTQSTSYFQRYRYLPFRV</sequence>
<comment type="caution">
    <text evidence="1">The sequence shown here is derived from an EMBL/GenBank/DDBJ whole genome shotgun (WGS) entry which is preliminary data.</text>
</comment>
<protein>
    <submittedName>
        <fullName evidence="1">Uncharacterized protein</fullName>
    </submittedName>
</protein>
<organism evidence="1 2">
    <name type="scientific">Ammonifex thiophilus</name>
    <dbReference type="NCBI Taxonomy" id="444093"/>
    <lineage>
        <taxon>Bacteria</taxon>
        <taxon>Bacillati</taxon>
        <taxon>Bacillota</taxon>
        <taxon>Clostridia</taxon>
        <taxon>Thermoanaerobacterales</taxon>
        <taxon>Thermoanaerobacteraceae</taxon>
        <taxon>Ammonifex</taxon>
    </lineage>
</organism>
<evidence type="ECO:0000313" key="1">
    <source>
        <dbReference type="EMBL" id="RDV81210.1"/>
    </source>
</evidence>
<name>A0A3D8P375_9THEO</name>
<gene>
    <name evidence="1" type="ORF">DXX99_09740</name>
</gene>
<dbReference type="EMBL" id="QSLN01000022">
    <property type="protein sequence ID" value="RDV81210.1"/>
    <property type="molecule type" value="Genomic_DNA"/>
</dbReference>
<accession>A0A3D8P375</accession>
<reference evidence="1 2" key="1">
    <citation type="submission" date="2018-08" db="EMBL/GenBank/DDBJ databases">
        <title>Form III RuBisCO-mediated autotrophy in Thermodesulfobium bacteria.</title>
        <authorList>
            <person name="Toshchakov S.V."/>
            <person name="Kublanov I.V."/>
            <person name="Frolov E."/>
            <person name="Bonch-Osmolovskaya E.A."/>
            <person name="Tourova T.P."/>
            <person name="Chernych N.A."/>
            <person name="Lebedinsky A.V."/>
        </authorList>
    </citation>
    <scope>NUCLEOTIDE SEQUENCE [LARGE SCALE GENOMIC DNA]</scope>
    <source>
        <strain evidence="1 2">SR</strain>
    </source>
</reference>